<accession>A0ACC0LV92</accession>
<protein>
    <submittedName>
        <fullName evidence="1">Uncharacterized protein</fullName>
    </submittedName>
</protein>
<proteinExistence type="predicted"/>
<sequence>MGERIEIIISSSAENSNINSVSRSNILVAIPNDVSMASTLDDALDDDVSEMNKENEGNDEGEEQEDGNCNDKETGDNLKATAEV</sequence>
<name>A0ACC0LV92_RHOML</name>
<comment type="caution">
    <text evidence="1">The sequence shown here is derived from an EMBL/GenBank/DDBJ whole genome shotgun (WGS) entry which is preliminary data.</text>
</comment>
<dbReference type="EMBL" id="CM046398">
    <property type="protein sequence ID" value="KAI8532227.1"/>
    <property type="molecule type" value="Genomic_DNA"/>
</dbReference>
<keyword evidence="2" id="KW-1185">Reference proteome</keyword>
<gene>
    <name evidence="1" type="ORF">RHMOL_Rhmol11G0196700</name>
</gene>
<dbReference type="Proteomes" id="UP001062846">
    <property type="component" value="Chromosome 11"/>
</dbReference>
<evidence type="ECO:0000313" key="2">
    <source>
        <dbReference type="Proteomes" id="UP001062846"/>
    </source>
</evidence>
<reference evidence="1" key="1">
    <citation type="submission" date="2022-02" db="EMBL/GenBank/DDBJ databases">
        <title>Plant Genome Project.</title>
        <authorList>
            <person name="Zhang R.-G."/>
        </authorList>
    </citation>
    <scope>NUCLEOTIDE SEQUENCE</scope>
    <source>
        <strain evidence="1">AT1</strain>
    </source>
</reference>
<evidence type="ECO:0000313" key="1">
    <source>
        <dbReference type="EMBL" id="KAI8532227.1"/>
    </source>
</evidence>
<organism evidence="1 2">
    <name type="scientific">Rhododendron molle</name>
    <name type="common">Chinese azalea</name>
    <name type="synonym">Azalea mollis</name>
    <dbReference type="NCBI Taxonomy" id="49168"/>
    <lineage>
        <taxon>Eukaryota</taxon>
        <taxon>Viridiplantae</taxon>
        <taxon>Streptophyta</taxon>
        <taxon>Embryophyta</taxon>
        <taxon>Tracheophyta</taxon>
        <taxon>Spermatophyta</taxon>
        <taxon>Magnoliopsida</taxon>
        <taxon>eudicotyledons</taxon>
        <taxon>Gunneridae</taxon>
        <taxon>Pentapetalae</taxon>
        <taxon>asterids</taxon>
        <taxon>Ericales</taxon>
        <taxon>Ericaceae</taxon>
        <taxon>Ericoideae</taxon>
        <taxon>Rhodoreae</taxon>
        <taxon>Rhododendron</taxon>
    </lineage>
</organism>